<keyword evidence="14" id="KW-0443">Lipid metabolism</keyword>
<evidence type="ECO:0000256" key="34">
    <source>
        <dbReference type="ARBA" id="ARBA00049368"/>
    </source>
</evidence>
<dbReference type="InterPro" id="IPR020843">
    <property type="entry name" value="ER"/>
</dbReference>
<dbReference type="SUPFAM" id="SSF50129">
    <property type="entry name" value="GroES-like"/>
    <property type="match status" value="2"/>
</dbReference>
<evidence type="ECO:0000256" key="19">
    <source>
        <dbReference type="ARBA" id="ARBA00033119"/>
    </source>
</evidence>
<evidence type="ECO:0000256" key="15">
    <source>
        <dbReference type="ARBA" id="ARBA00023278"/>
    </source>
</evidence>
<protein>
    <recommendedName>
        <fullName evidence="6">Prostaglandin reductase 1</fullName>
        <ecNumber evidence="4">1.3.1.48</ecNumber>
        <ecNumber evidence="5">1.3.1.74</ecNumber>
    </recommendedName>
    <alternativeName>
        <fullName evidence="19">15-oxoprostaglandin 13-reductase</fullName>
    </alternativeName>
    <alternativeName>
        <fullName evidence="17">Dithiolethione-inducible gene 1 protein</fullName>
    </alternativeName>
    <alternativeName>
        <fullName evidence="16">Leukotriene B4 12-hydroxydehydrogenase</fullName>
    </alternativeName>
    <alternativeName>
        <fullName evidence="18">NAD(P)H-dependent alkenal/one oxidoreductase</fullName>
    </alternativeName>
</protein>
<evidence type="ECO:0000256" key="13">
    <source>
        <dbReference type="ARBA" id="ARBA00023002"/>
    </source>
</evidence>
<evidence type="ECO:0000256" key="25">
    <source>
        <dbReference type="ARBA" id="ARBA00047903"/>
    </source>
</evidence>
<gene>
    <name evidence="36" type="ORF">B5V51_8134</name>
</gene>
<proteinExistence type="inferred from homology"/>
<evidence type="ECO:0000256" key="10">
    <source>
        <dbReference type="ARBA" id="ARBA00022832"/>
    </source>
</evidence>
<evidence type="ECO:0000256" key="29">
    <source>
        <dbReference type="ARBA" id="ARBA00048591"/>
    </source>
</evidence>
<evidence type="ECO:0000256" key="18">
    <source>
        <dbReference type="ARBA" id="ARBA00032297"/>
    </source>
</evidence>
<evidence type="ECO:0000256" key="20">
    <source>
        <dbReference type="ARBA" id="ARBA00047461"/>
    </source>
</evidence>
<evidence type="ECO:0000256" key="31">
    <source>
        <dbReference type="ARBA" id="ARBA00049068"/>
    </source>
</evidence>
<evidence type="ECO:0000259" key="35">
    <source>
        <dbReference type="SMART" id="SM00829"/>
    </source>
</evidence>
<evidence type="ECO:0000256" key="12">
    <source>
        <dbReference type="ARBA" id="ARBA00022990"/>
    </source>
</evidence>
<evidence type="ECO:0000256" key="26">
    <source>
        <dbReference type="ARBA" id="ARBA00048066"/>
    </source>
</evidence>
<comment type="catalytic activity">
    <reaction evidence="34">
        <text>hexanal + NADP(+) = (E)-hex-2-enal + NADPH + H(+)</text>
        <dbReference type="Rhea" id="RHEA:50776"/>
        <dbReference type="ChEBI" id="CHEBI:15378"/>
        <dbReference type="ChEBI" id="CHEBI:28913"/>
        <dbReference type="ChEBI" id="CHEBI:57783"/>
        <dbReference type="ChEBI" id="CHEBI:58349"/>
        <dbReference type="ChEBI" id="CHEBI:88528"/>
    </reaction>
    <physiologicalReaction direction="right-to-left" evidence="34">
        <dbReference type="Rhea" id="RHEA:50778"/>
    </physiologicalReaction>
</comment>
<evidence type="ECO:0000256" key="21">
    <source>
        <dbReference type="ARBA" id="ARBA00047617"/>
    </source>
</evidence>
<evidence type="ECO:0000256" key="4">
    <source>
        <dbReference type="ARBA" id="ARBA00011981"/>
    </source>
</evidence>
<comment type="catalytic activity">
    <reaction evidence="20">
        <text>octanal + NADP(+) = (2E)-octenal + NADPH + H(+)</text>
        <dbReference type="Rhea" id="RHEA:50780"/>
        <dbReference type="ChEBI" id="CHEBI:15378"/>
        <dbReference type="ChEBI" id="CHEBI:17935"/>
        <dbReference type="ChEBI" id="CHEBI:57783"/>
        <dbReference type="ChEBI" id="CHEBI:58349"/>
        <dbReference type="ChEBI" id="CHEBI:61748"/>
    </reaction>
    <physiologicalReaction direction="right-to-left" evidence="20">
        <dbReference type="Rhea" id="RHEA:50782"/>
    </physiologicalReaction>
</comment>
<evidence type="ECO:0000256" key="28">
    <source>
        <dbReference type="ARBA" id="ARBA00048387"/>
    </source>
</evidence>
<dbReference type="GO" id="GO:0005737">
    <property type="term" value="C:cytoplasm"/>
    <property type="evidence" value="ECO:0007669"/>
    <property type="project" value="UniProtKB-SubCell"/>
</dbReference>
<dbReference type="Pfam" id="PF00107">
    <property type="entry name" value="ADH_zinc_N"/>
    <property type="match status" value="1"/>
</dbReference>
<evidence type="ECO:0000256" key="23">
    <source>
        <dbReference type="ARBA" id="ARBA00047871"/>
    </source>
</evidence>
<keyword evidence="8" id="KW-0644">Prostaglandin metabolism</keyword>
<evidence type="ECO:0000256" key="11">
    <source>
        <dbReference type="ARBA" id="ARBA00022857"/>
    </source>
</evidence>
<dbReference type="EC" id="1.3.1.74" evidence="5"/>
<dbReference type="Pfam" id="PF16884">
    <property type="entry name" value="ADH_N_2"/>
    <property type="match status" value="1"/>
</dbReference>
<comment type="catalytic activity">
    <reaction evidence="27">
        <text>13,14-dihydro-15-oxo-PGF2alpha + NADP(+) = 15-oxoprostaglandin F2alpha + NADPH + H(+)</text>
        <dbReference type="Rhea" id="RHEA:50588"/>
        <dbReference type="ChEBI" id="CHEBI:15378"/>
        <dbReference type="ChEBI" id="CHEBI:57783"/>
        <dbReference type="ChEBI" id="CHEBI:58349"/>
        <dbReference type="ChEBI" id="CHEBI:133374"/>
        <dbReference type="ChEBI" id="CHEBI:133409"/>
    </reaction>
    <physiologicalReaction direction="right-to-left" evidence="27">
        <dbReference type="Rhea" id="RHEA:50590"/>
    </physiologicalReaction>
</comment>
<evidence type="ECO:0000256" key="8">
    <source>
        <dbReference type="ARBA" id="ARBA00022501"/>
    </source>
</evidence>
<dbReference type="EC" id="1.3.1.48" evidence="4"/>
<evidence type="ECO:0000256" key="5">
    <source>
        <dbReference type="ARBA" id="ARBA00012410"/>
    </source>
</evidence>
<evidence type="ECO:0000256" key="30">
    <source>
        <dbReference type="ARBA" id="ARBA00048953"/>
    </source>
</evidence>
<evidence type="ECO:0000256" key="14">
    <source>
        <dbReference type="ARBA" id="ARBA00023098"/>
    </source>
</evidence>
<comment type="catalytic activity">
    <reaction evidence="30">
        <text>6-trans-leukotriene B4 + NADP(+) = 12-oxo-(5S)-hydroxy-(6E,8E,10E,14Z)-eicosatetraenoate + NADPH + H(+)</text>
        <dbReference type="Rhea" id="RHEA:51204"/>
        <dbReference type="ChEBI" id="CHEBI:15378"/>
        <dbReference type="ChEBI" id="CHEBI:57783"/>
        <dbReference type="ChEBI" id="CHEBI:58349"/>
        <dbReference type="ChEBI" id="CHEBI:90723"/>
        <dbReference type="ChEBI" id="CHEBI:133974"/>
    </reaction>
    <physiologicalReaction direction="left-to-right" evidence="30">
        <dbReference type="Rhea" id="RHEA:51205"/>
    </physiologicalReaction>
</comment>
<keyword evidence="9" id="KW-0597">Phosphoprotein</keyword>
<dbReference type="InterPro" id="IPR014190">
    <property type="entry name" value="PTGR1"/>
</dbReference>
<evidence type="ECO:0000256" key="9">
    <source>
        <dbReference type="ARBA" id="ARBA00022553"/>
    </source>
</evidence>
<evidence type="ECO:0000256" key="16">
    <source>
        <dbReference type="ARBA" id="ARBA00031851"/>
    </source>
</evidence>
<sequence>MVKARKYVVKKDFDGVPKREDFEIVEYELPPIKNGEILVKVEWVSVDPYMRVYRPHPVPYDQLGFQVGLVIESKTHKYPVGTRVVSHKGWCDYLIIDTNNPYPDDDVFDEIYKLPKLGDFPNSLGIGAVGMPGASAYFGFLDICEPKAGETVVVTGAAGAVGSIVGQIAKIKGCRVIGFAGSDDKVKWLEEIGFDKAINYKTVDIKTALQEAAPNGVDCYFDNVGGEISSIIIYQMNRHGRVSVVGSISAYNEDLNKMPKATILQLALIDKQLKIQGFEITDPNVRKRQPKGHKQLIKWIQSGQLKVREHVTEGFENIYDAFVGMLKGENIGKAVVKL</sequence>
<comment type="catalytic activity">
    <reaction evidence="33">
        <text>an n-alkanal + NADP(+) = an alk-2-enal + NADPH + H(+)</text>
        <dbReference type="Rhea" id="RHEA:13737"/>
        <dbReference type="ChEBI" id="CHEBI:12834"/>
        <dbReference type="ChEBI" id="CHEBI:13757"/>
        <dbReference type="ChEBI" id="CHEBI:15378"/>
        <dbReference type="ChEBI" id="CHEBI:57783"/>
        <dbReference type="ChEBI" id="CHEBI:58349"/>
        <dbReference type="EC" id="1.3.1.74"/>
    </reaction>
    <physiologicalReaction direction="right-to-left" evidence="33">
        <dbReference type="Rhea" id="RHEA:13739"/>
    </physiologicalReaction>
</comment>
<evidence type="ECO:0000256" key="7">
    <source>
        <dbReference type="ARBA" id="ARBA00022490"/>
    </source>
</evidence>
<dbReference type="InterPro" id="IPR036291">
    <property type="entry name" value="NAD(P)-bd_dom_sf"/>
</dbReference>
<comment type="catalytic activity">
    <reaction evidence="25">
        <text>dodecanal + NADP(+) = (2E)-dodecenal + NADPH + H(+)</text>
        <dbReference type="Rhea" id="RHEA:50784"/>
        <dbReference type="ChEBI" id="CHEBI:15378"/>
        <dbReference type="ChEBI" id="CHEBI:27836"/>
        <dbReference type="ChEBI" id="CHEBI:57783"/>
        <dbReference type="ChEBI" id="CHEBI:58349"/>
        <dbReference type="ChEBI" id="CHEBI:133741"/>
    </reaction>
    <physiologicalReaction direction="right-to-left" evidence="25">
        <dbReference type="Rhea" id="RHEA:50786"/>
    </physiologicalReaction>
</comment>
<dbReference type="Gene3D" id="3.40.50.720">
    <property type="entry name" value="NAD(P)-binding Rossmann-like Domain"/>
    <property type="match status" value="1"/>
</dbReference>
<dbReference type="PANTHER" id="PTHR43205">
    <property type="entry name" value="PROSTAGLANDIN REDUCTASE"/>
    <property type="match status" value="1"/>
</dbReference>
<dbReference type="GO" id="GO:0047522">
    <property type="term" value="F:15-oxoprostaglandin 13-reductase [NAD(P)+] activity"/>
    <property type="evidence" value="ECO:0007669"/>
    <property type="project" value="UniProtKB-EC"/>
</dbReference>
<reference evidence="36" key="1">
    <citation type="submission" date="2017-09" db="EMBL/GenBank/DDBJ databases">
        <title>Contemporary evolution of a Lepidopteran species, Heliothis virescens, in response to modern agricultural practices.</title>
        <authorList>
            <person name="Fritz M.L."/>
            <person name="Deyonke A.M."/>
            <person name="Papanicolaou A."/>
            <person name="Micinski S."/>
            <person name="Westbrook J."/>
            <person name="Gould F."/>
        </authorList>
    </citation>
    <scope>NUCLEOTIDE SEQUENCE [LARGE SCALE GENOMIC DNA]</scope>
    <source>
        <strain evidence="36">HvINT-</strain>
        <tissue evidence="36">Whole body</tissue>
    </source>
</reference>
<dbReference type="InterPro" id="IPR011032">
    <property type="entry name" value="GroES-like_sf"/>
</dbReference>
<dbReference type="CDD" id="cd08294">
    <property type="entry name" value="leukotriene_B4_DH_like"/>
    <property type="match status" value="1"/>
</dbReference>
<dbReference type="FunFam" id="3.40.50.720:FF:000121">
    <property type="entry name" value="Prostaglandin reductase 2"/>
    <property type="match status" value="1"/>
</dbReference>
<evidence type="ECO:0000256" key="22">
    <source>
        <dbReference type="ARBA" id="ARBA00047742"/>
    </source>
</evidence>
<comment type="subcellular location">
    <subcellularLocation>
        <location evidence="1">Cytoplasm</location>
    </subcellularLocation>
</comment>
<keyword evidence="15" id="KW-0379">Hydroxylation</keyword>
<comment type="caution">
    <text evidence="36">The sequence shown here is derived from an EMBL/GenBank/DDBJ whole genome shotgun (WGS) entry which is preliminary data.</text>
</comment>
<dbReference type="SUPFAM" id="SSF51735">
    <property type="entry name" value="NAD(P)-binding Rossmann-fold domains"/>
    <property type="match status" value="1"/>
</dbReference>
<dbReference type="InterPro" id="IPR013149">
    <property type="entry name" value="ADH-like_C"/>
</dbReference>
<comment type="catalytic activity">
    <reaction evidence="24">
        <text>13,14-dihydro-15-oxo-prostaglandin F1alpha + NADP(+) = 15-oxoprostaglandin F1alpha + NADPH + H(+)</text>
        <dbReference type="Rhea" id="RHEA:50592"/>
        <dbReference type="ChEBI" id="CHEBI:15378"/>
        <dbReference type="ChEBI" id="CHEBI:57783"/>
        <dbReference type="ChEBI" id="CHEBI:58349"/>
        <dbReference type="ChEBI" id="CHEBI:79072"/>
        <dbReference type="ChEBI" id="CHEBI:133411"/>
    </reaction>
    <physiologicalReaction direction="right-to-left" evidence="24">
        <dbReference type="Rhea" id="RHEA:50594"/>
    </physiologicalReaction>
</comment>
<name>A0A2A4J243_HELVI</name>
<organism evidence="36">
    <name type="scientific">Heliothis virescens</name>
    <name type="common">Tobacco budworm moth</name>
    <dbReference type="NCBI Taxonomy" id="7102"/>
    <lineage>
        <taxon>Eukaryota</taxon>
        <taxon>Metazoa</taxon>
        <taxon>Ecdysozoa</taxon>
        <taxon>Arthropoda</taxon>
        <taxon>Hexapoda</taxon>
        <taxon>Insecta</taxon>
        <taxon>Pterygota</taxon>
        <taxon>Neoptera</taxon>
        <taxon>Endopterygota</taxon>
        <taxon>Lepidoptera</taxon>
        <taxon>Glossata</taxon>
        <taxon>Ditrysia</taxon>
        <taxon>Noctuoidea</taxon>
        <taxon>Noctuidae</taxon>
        <taxon>Heliothinae</taxon>
        <taxon>Heliothis</taxon>
    </lineage>
</organism>
<evidence type="ECO:0000256" key="2">
    <source>
        <dbReference type="ARBA" id="ARBA00010460"/>
    </source>
</evidence>
<evidence type="ECO:0000256" key="24">
    <source>
        <dbReference type="ARBA" id="ARBA00047878"/>
    </source>
</evidence>
<comment type="catalytic activity">
    <reaction evidence="23">
        <text>leukotriene B4 + NADP(+) = 12-oxo-leukotriene B4 + NADPH + H(+)</text>
        <dbReference type="Rhea" id="RHEA:50608"/>
        <dbReference type="ChEBI" id="CHEBI:15378"/>
        <dbReference type="ChEBI" id="CHEBI:57461"/>
        <dbReference type="ChEBI" id="CHEBI:57783"/>
        <dbReference type="ChEBI" id="CHEBI:58349"/>
        <dbReference type="ChEBI" id="CHEBI:133309"/>
    </reaction>
    <physiologicalReaction direction="left-to-right" evidence="23">
        <dbReference type="Rhea" id="RHEA:50609"/>
    </physiologicalReaction>
</comment>
<evidence type="ECO:0000256" key="33">
    <source>
        <dbReference type="ARBA" id="ARBA00049179"/>
    </source>
</evidence>
<dbReference type="Gene3D" id="3.90.180.10">
    <property type="entry name" value="Medium-chain alcohol dehydrogenases, catalytic domain"/>
    <property type="match status" value="1"/>
</dbReference>
<feature type="domain" description="Enoyl reductase (ER)" evidence="35">
    <location>
        <begin position="15"/>
        <end position="336"/>
    </location>
</feature>
<dbReference type="EMBL" id="NWSH01003541">
    <property type="protein sequence ID" value="PCG66135.1"/>
    <property type="molecule type" value="Genomic_DNA"/>
</dbReference>
<dbReference type="PANTHER" id="PTHR43205:SF7">
    <property type="entry name" value="PROSTAGLANDIN REDUCTASE 1"/>
    <property type="match status" value="1"/>
</dbReference>
<evidence type="ECO:0000256" key="6">
    <source>
        <dbReference type="ARBA" id="ARBA00020651"/>
    </source>
</evidence>
<evidence type="ECO:0000256" key="32">
    <source>
        <dbReference type="ARBA" id="ARBA00049070"/>
    </source>
</evidence>
<comment type="catalytic activity">
    <reaction evidence="26">
        <text>nonan-2-one + NADP(+) = (3E)-nonen-2-one + NADPH + H(+)</text>
        <dbReference type="Rhea" id="RHEA:50616"/>
        <dbReference type="ChEBI" id="CHEBI:15378"/>
        <dbReference type="ChEBI" id="CHEBI:57783"/>
        <dbReference type="ChEBI" id="CHEBI:58349"/>
        <dbReference type="ChEBI" id="CHEBI:77927"/>
        <dbReference type="ChEBI" id="CHEBI:133457"/>
    </reaction>
    <physiologicalReaction direction="right-to-left" evidence="26">
        <dbReference type="Rhea" id="RHEA:50618"/>
    </physiologicalReaction>
</comment>
<comment type="catalytic activity">
    <reaction evidence="21">
        <text>decanal + NADP(+) = (2E)-decenal + NADPH + H(+)</text>
        <dbReference type="Rhea" id="RHEA:50612"/>
        <dbReference type="ChEBI" id="CHEBI:15378"/>
        <dbReference type="ChEBI" id="CHEBI:31457"/>
        <dbReference type="ChEBI" id="CHEBI:57783"/>
        <dbReference type="ChEBI" id="CHEBI:58349"/>
        <dbReference type="ChEBI" id="CHEBI:133455"/>
    </reaction>
    <physiologicalReaction direction="right-to-left" evidence="21">
        <dbReference type="Rhea" id="RHEA:50614"/>
    </physiologicalReaction>
</comment>
<comment type="catalytic activity">
    <reaction evidence="32">
        <text>13,14-dihydro-15-oxo-prostaglandin E1 + NADP(+) = 15-oxoprostaglandin E1 + NADPH + H(+)</text>
        <dbReference type="Rhea" id="RHEA:50584"/>
        <dbReference type="ChEBI" id="CHEBI:15378"/>
        <dbReference type="ChEBI" id="CHEBI:57401"/>
        <dbReference type="ChEBI" id="CHEBI:57783"/>
        <dbReference type="ChEBI" id="CHEBI:58349"/>
        <dbReference type="ChEBI" id="CHEBI:133408"/>
    </reaction>
    <physiologicalReaction direction="right-to-left" evidence="32">
        <dbReference type="Rhea" id="RHEA:50586"/>
    </physiologicalReaction>
</comment>
<dbReference type="SMART" id="SM00829">
    <property type="entry name" value="PKS_ER"/>
    <property type="match status" value="1"/>
</dbReference>
<evidence type="ECO:0000313" key="36">
    <source>
        <dbReference type="EMBL" id="PCG66135.1"/>
    </source>
</evidence>
<comment type="similarity">
    <text evidence="2">Belongs to the NADP-dependent oxidoreductase L4BD family.</text>
</comment>
<evidence type="ECO:0000256" key="27">
    <source>
        <dbReference type="ARBA" id="ARBA00048290"/>
    </source>
</evidence>
<dbReference type="GO" id="GO:0032440">
    <property type="term" value="F:2-alkenal reductase [NAD(P)H] activity"/>
    <property type="evidence" value="ECO:0007669"/>
    <property type="project" value="UniProtKB-EC"/>
</dbReference>
<keyword evidence="12" id="KW-0007">Acetylation</keyword>
<evidence type="ECO:0000256" key="3">
    <source>
        <dbReference type="ARBA" id="ARBA00011852"/>
    </source>
</evidence>
<comment type="catalytic activity">
    <reaction evidence="31">
        <text>(5S,12S)-dihydroxy-(6E,10E,12E,14Z)-eicosatetraenoate + NADP(+) = 12-oxo-(5S)-hydroxy-(6E,8E,10E,14Z)-eicosatetraenoate + NADPH + H(+)</text>
        <dbReference type="Rhea" id="RHEA:51212"/>
        <dbReference type="ChEBI" id="CHEBI:15378"/>
        <dbReference type="ChEBI" id="CHEBI:57783"/>
        <dbReference type="ChEBI" id="CHEBI:58349"/>
        <dbReference type="ChEBI" id="CHEBI:133974"/>
        <dbReference type="ChEBI" id="CHEBI:133975"/>
    </reaction>
    <physiologicalReaction direction="left-to-right" evidence="31">
        <dbReference type="Rhea" id="RHEA:51213"/>
    </physiologicalReaction>
</comment>
<comment type="catalytic activity">
    <reaction evidence="22">
        <text>pentan-2-one + NADP(+) = (E)-pent-3-en-2-one + NADPH + H(+)</text>
        <dbReference type="Rhea" id="RHEA:50788"/>
        <dbReference type="ChEBI" id="CHEBI:15378"/>
        <dbReference type="ChEBI" id="CHEBI:16472"/>
        <dbReference type="ChEBI" id="CHEBI:57783"/>
        <dbReference type="ChEBI" id="CHEBI:58349"/>
        <dbReference type="ChEBI" id="CHEBI:145276"/>
    </reaction>
    <physiologicalReaction direction="right-to-left" evidence="22">
        <dbReference type="Rhea" id="RHEA:50790"/>
    </physiologicalReaction>
</comment>
<keyword evidence="13" id="KW-0560">Oxidoreductase</keyword>
<accession>A0A2A4J243</accession>
<dbReference type="GO" id="GO:0006693">
    <property type="term" value="P:prostaglandin metabolic process"/>
    <property type="evidence" value="ECO:0007669"/>
    <property type="project" value="UniProtKB-KW"/>
</dbReference>
<comment type="catalytic activity">
    <reaction evidence="28">
        <text>4-hydroxynonanal + NADP(+) = (E)-4-hydroxynon-2-enal + NADPH + H(+)</text>
        <dbReference type="Rhea" id="RHEA:64736"/>
        <dbReference type="ChEBI" id="CHEBI:15378"/>
        <dbReference type="ChEBI" id="CHEBI:57783"/>
        <dbReference type="ChEBI" id="CHEBI:58349"/>
        <dbReference type="ChEBI" id="CHEBI:58968"/>
        <dbReference type="ChEBI" id="CHEBI:156112"/>
    </reaction>
    <physiologicalReaction direction="right-to-left" evidence="28">
        <dbReference type="Rhea" id="RHEA:64738"/>
    </physiologicalReaction>
</comment>
<keyword evidence="11" id="KW-0521">NADP</keyword>
<comment type="subunit">
    <text evidence="3">Monomer or homodimer.</text>
</comment>
<dbReference type="AlphaFoldDB" id="A0A2A4J243"/>
<keyword evidence="7" id="KW-0963">Cytoplasm</keyword>
<dbReference type="InterPro" id="IPR045010">
    <property type="entry name" value="MDR_fam"/>
</dbReference>
<evidence type="ECO:0000256" key="17">
    <source>
        <dbReference type="ARBA" id="ARBA00032255"/>
    </source>
</evidence>
<evidence type="ECO:0000256" key="1">
    <source>
        <dbReference type="ARBA" id="ARBA00004496"/>
    </source>
</evidence>
<keyword evidence="10" id="KW-0276">Fatty acid metabolism</keyword>
<dbReference type="InterPro" id="IPR041694">
    <property type="entry name" value="ADH_N_2"/>
</dbReference>
<comment type="catalytic activity">
    <reaction evidence="29">
        <text>20-hydroxy-leukotriene B4 + NADP(+) = 12-oxo-20-hydroxy-leukotriene B4 + NADPH + H(+)</text>
        <dbReference type="Rhea" id="RHEA:51208"/>
        <dbReference type="ChEBI" id="CHEBI:15378"/>
        <dbReference type="ChEBI" id="CHEBI:57460"/>
        <dbReference type="ChEBI" id="CHEBI:57783"/>
        <dbReference type="ChEBI" id="CHEBI:58349"/>
        <dbReference type="ChEBI" id="CHEBI:133346"/>
    </reaction>
    <physiologicalReaction direction="left-to-right" evidence="29">
        <dbReference type="Rhea" id="RHEA:51209"/>
    </physiologicalReaction>
</comment>